<reference evidence="2 3" key="1">
    <citation type="submission" date="2020-06" db="EMBL/GenBank/DDBJ databases">
        <title>Reclassification of Facklamia ignava, Facklamia soureckii and Facklami tabacinasalis as Falseniella iganva gen. nov., comb. nov., Hutsoniella ignava gen. nov., comb. nov., and Ruoffia tabacinasalis gen. nov., comb. nov and description of Ruoffia haltotolerans sp. nov., isolated from hypersaline Inland Sea of Qatar.</title>
        <authorList>
            <person name="Fotedar R."/>
            <person name="Sankaranarayanan K."/>
            <person name="Lawson P."/>
            <person name="Caldwell M."/>
            <person name="Zeyara A."/>
            <person name="Al Malki A."/>
            <person name="Ali M."/>
        </authorList>
    </citation>
    <scope>NUCLEOTIDE SEQUENCE [LARGE SCALE GENOMIC DNA]</scope>
    <source>
        <strain evidence="2 3">INB8</strain>
    </source>
</reference>
<dbReference type="InterPro" id="IPR051918">
    <property type="entry name" value="STPP_CPPED1"/>
</dbReference>
<dbReference type="InterPro" id="IPR004843">
    <property type="entry name" value="Calcineurin-like_PHP"/>
</dbReference>
<sequence length="319" mass="37009">MSRFLIFTDLHSEIIDNPESRIEALIGATQIYKPDFILNLGDFGYFSDTTMTLCPIEKQPVNYRYFNEQQSDEYFNRAKRLLNILTNNVDVPIFHTIGNHDLDFASKDEVIKHLHLPHNYYYEDIDDIRLVVLDTNYYLEDGKEISYLRGNNFATGNSSILPQEQLRWIESVIQTDKQVVFLSHHPLNPDPRGIQNAQAFQEIINGFPDKTFVSFYGHKHVDTLKHINNAIYININSMSYFWQGEDTLLPTLDWSDEVLSDHPILPYIIRYSDPLFAVVDIKDKQLTLKGRANLTTRQMAALDEEKGISDKISDRKVSL</sequence>
<dbReference type="SUPFAM" id="SSF56300">
    <property type="entry name" value="Metallo-dependent phosphatases"/>
    <property type="match status" value="1"/>
</dbReference>
<keyword evidence="3" id="KW-1185">Reference proteome</keyword>
<dbReference type="InterPro" id="IPR029052">
    <property type="entry name" value="Metallo-depent_PP-like"/>
</dbReference>
<dbReference type="PANTHER" id="PTHR43143:SF1">
    <property type="entry name" value="SERINE_THREONINE-PROTEIN PHOSPHATASE CPPED1"/>
    <property type="match status" value="1"/>
</dbReference>
<dbReference type="PANTHER" id="PTHR43143">
    <property type="entry name" value="METALLOPHOSPHOESTERASE, CALCINEURIN SUPERFAMILY"/>
    <property type="match status" value="1"/>
</dbReference>
<dbReference type="Proteomes" id="UP000571018">
    <property type="component" value="Unassembled WGS sequence"/>
</dbReference>
<dbReference type="GO" id="GO:0016787">
    <property type="term" value="F:hydrolase activity"/>
    <property type="evidence" value="ECO:0007669"/>
    <property type="project" value="InterPro"/>
</dbReference>
<evidence type="ECO:0000313" key="3">
    <source>
        <dbReference type="Proteomes" id="UP000571018"/>
    </source>
</evidence>
<comment type="caution">
    <text evidence="2">The sequence shown here is derived from an EMBL/GenBank/DDBJ whole genome shotgun (WGS) entry which is preliminary data.</text>
</comment>
<feature type="domain" description="Calcineurin-like phosphoesterase" evidence="1">
    <location>
        <begin position="3"/>
        <end position="221"/>
    </location>
</feature>
<evidence type="ECO:0000259" key="1">
    <source>
        <dbReference type="Pfam" id="PF00149"/>
    </source>
</evidence>
<protein>
    <submittedName>
        <fullName evidence="2">Metallophosphoesterase</fullName>
    </submittedName>
</protein>
<dbReference type="EMBL" id="JACAOA010000026">
    <property type="protein sequence ID" value="MBA5729905.1"/>
    <property type="molecule type" value="Genomic_DNA"/>
</dbReference>
<name>A0A839A8N7_9LACT</name>
<proteinExistence type="predicted"/>
<organism evidence="2 3">
    <name type="scientific">Ruoffia halotolerans</name>
    <dbReference type="NCBI Taxonomy" id="2748684"/>
    <lineage>
        <taxon>Bacteria</taxon>
        <taxon>Bacillati</taxon>
        <taxon>Bacillota</taxon>
        <taxon>Bacilli</taxon>
        <taxon>Lactobacillales</taxon>
        <taxon>Aerococcaceae</taxon>
        <taxon>Ruoffia</taxon>
    </lineage>
</organism>
<accession>A0A839A8N7</accession>
<dbReference type="Gene3D" id="3.60.21.10">
    <property type="match status" value="1"/>
</dbReference>
<dbReference type="RefSeq" id="WP_218931569.1">
    <property type="nucleotide sequence ID" value="NZ_JACAOA010000026.1"/>
</dbReference>
<dbReference type="AlphaFoldDB" id="A0A839A8N7"/>
<dbReference type="Pfam" id="PF00149">
    <property type="entry name" value="Metallophos"/>
    <property type="match status" value="1"/>
</dbReference>
<gene>
    <name evidence="2" type="ORF">HW423_08925</name>
</gene>
<evidence type="ECO:0000313" key="2">
    <source>
        <dbReference type="EMBL" id="MBA5729905.1"/>
    </source>
</evidence>